<evidence type="ECO:0000313" key="1">
    <source>
        <dbReference type="EMBL" id="CEK84791.1"/>
    </source>
</evidence>
<dbReference type="AlphaFoldDB" id="A0A0B7AXJ3"/>
<name>A0A0B7AXJ3_9EUPU</name>
<sequence length="51" mass="5634">MKIFAYLISGFVIGFGTADMHRTCFELLKQNAGATTALVLTKFMIDDMVSD</sequence>
<protein>
    <submittedName>
        <fullName evidence="1">Uncharacterized protein</fullName>
    </submittedName>
</protein>
<organism evidence="1">
    <name type="scientific">Arion vulgaris</name>
    <dbReference type="NCBI Taxonomy" id="1028688"/>
    <lineage>
        <taxon>Eukaryota</taxon>
        <taxon>Metazoa</taxon>
        <taxon>Spiralia</taxon>
        <taxon>Lophotrochozoa</taxon>
        <taxon>Mollusca</taxon>
        <taxon>Gastropoda</taxon>
        <taxon>Heterobranchia</taxon>
        <taxon>Euthyneura</taxon>
        <taxon>Panpulmonata</taxon>
        <taxon>Eupulmonata</taxon>
        <taxon>Stylommatophora</taxon>
        <taxon>Helicina</taxon>
        <taxon>Arionoidea</taxon>
        <taxon>Arionidae</taxon>
        <taxon>Arion</taxon>
    </lineage>
</organism>
<proteinExistence type="predicted"/>
<reference evidence="1" key="1">
    <citation type="submission" date="2014-12" db="EMBL/GenBank/DDBJ databases">
        <title>Insight into the proteome of Arion vulgaris.</title>
        <authorList>
            <person name="Aradska J."/>
            <person name="Bulat T."/>
            <person name="Smidak R."/>
            <person name="Sarate P."/>
            <person name="Gangsoo J."/>
            <person name="Sialana F."/>
            <person name="Bilban M."/>
            <person name="Lubec G."/>
        </authorList>
    </citation>
    <scope>NUCLEOTIDE SEQUENCE</scope>
    <source>
        <tissue evidence="1">Skin</tissue>
    </source>
</reference>
<gene>
    <name evidence="1" type="primary">ORF144532</name>
</gene>
<accession>A0A0B7AXJ3</accession>
<dbReference type="EMBL" id="HACG01037926">
    <property type="protein sequence ID" value="CEK84791.1"/>
    <property type="molecule type" value="Transcribed_RNA"/>
</dbReference>